<dbReference type="Proteomes" id="UP000007350">
    <property type="component" value="Unassembled WGS sequence"/>
</dbReference>
<accession>K2NB75</accession>
<keyword evidence="4" id="KW-1185">Reference proteome</keyword>
<feature type="domain" description="Retrotransposon hot spot protein,C-terminal" evidence="2">
    <location>
        <begin position="1"/>
        <end position="171"/>
    </location>
</feature>
<dbReference type="Pfam" id="PF07999">
    <property type="entry name" value="RHSP"/>
    <property type="match status" value="1"/>
</dbReference>
<feature type="region of interest" description="Disordered" evidence="1">
    <location>
        <begin position="1"/>
        <end position="20"/>
    </location>
</feature>
<feature type="compositionally biased region" description="Basic and acidic residues" evidence="1">
    <location>
        <begin position="1"/>
        <end position="10"/>
    </location>
</feature>
<dbReference type="OrthoDB" id="10420589at2759"/>
<sequence>MCFWKKHDQSTQEQAEDQANDTAKYWEKVEERMDNLAPILRCIFNENEYKIQLSAVDKAVELIESSNSVKYMGVGSGNLWVADDVSHKIVKVVRVIEVAGVEAGYNAPVSRSAMAKITYHLTHMMPPVDVFNLFLCKAKYLLWVAFEFAGTTAFMNPHVVNIIIETITELKPEGREMSQLAALKRNPGGHPIRSEKLSYLRHNPATMDVECGVLYVPEVENFPLVDAFFFVE</sequence>
<comment type="caution">
    <text evidence="3">The sequence shown here is derived from an EMBL/GenBank/DDBJ whole genome shotgun (WGS) entry which is preliminary data.</text>
</comment>
<dbReference type="EMBL" id="AHKC01010419">
    <property type="protein sequence ID" value="EKF32096.1"/>
    <property type="molecule type" value="Genomic_DNA"/>
</dbReference>
<proteinExistence type="predicted"/>
<evidence type="ECO:0000259" key="2">
    <source>
        <dbReference type="Pfam" id="PF07999"/>
    </source>
</evidence>
<evidence type="ECO:0000256" key="1">
    <source>
        <dbReference type="SAM" id="MobiDB-lite"/>
    </source>
</evidence>
<dbReference type="InterPro" id="IPR006518">
    <property type="entry name" value="Trypano_RHS"/>
</dbReference>
<protein>
    <submittedName>
        <fullName evidence="3">Retrotransposon hot spot (RHS) protein, putative</fullName>
    </submittedName>
</protein>
<name>K2NB75_TRYCR</name>
<dbReference type="AlphaFoldDB" id="K2NB75"/>
<dbReference type="InterPro" id="IPR046836">
    <property type="entry name" value="RHS_C"/>
</dbReference>
<dbReference type="NCBIfam" id="TIGR01631">
    <property type="entry name" value="Trypano_RHS"/>
    <property type="match status" value="1"/>
</dbReference>
<reference evidence="3 4" key="1">
    <citation type="journal article" date="2012" name="BMC Genomics">
        <title>Comparative genomic analysis of human infective Trypanosoma cruzi lineages with the bat-restricted subspecies T. cruzi marinkellei.</title>
        <authorList>
            <person name="Franzen O."/>
            <person name="Talavera-Lopez C."/>
            <person name="Ochaya S."/>
            <person name="Butler C.E."/>
            <person name="Messenger L.A."/>
            <person name="Lewis M.D."/>
            <person name="Llewellyn M.S."/>
            <person name="Marinkelle C.J."/>
            <person name="Tyler K.M."/>
            <person name="Miles M.A."/>
            <person name="Andersson B."/>
        </authorList>
    </citation>
    <scope>NUCLEOTIDE SEQUENCE [LARGE SCALE GENOMIC DNA]</scope>
    <source>
        <strain evidence="3 4">B7</strain>
    </source>
</reference>
<evidence type="ECO:0000313" key="3">
    <source>
        <dbReference type="EMBL" id="EKF32096.1"/>
    </source>
</evidence>
<organism evidence="3 4">
    <name type="scientific">Trypanosoma cruzi marinkellei</name>
    <dbReference type="NCBI Taxonomy" id="85056"/>
    <lineage>
        <taxon>Eukaryota</taxon>
        <taxon>Discoba</taxon>
        <taxon>Euglenozoa</taxon>
        <taxon>Kinetoplastea</taxon>
        <taxon>Metakinetoplastina</taxon>
        <taxon>Trypanosomatida</taxon>
        <taxon>Trypanosomatidae</taxon>
        <taxon>Trypanosoma</taxon>
        <taxon>Schizotrypanum</taxon>
    </lineage>
</organism>
<evidence type="ECO:0000313" key="4">
    <source>
        <dbReference type="Proteomes" id="UP000007350"/>
    </source>
</evidence>
<gene>
    <name evidence="3" type="ORF">MOQ_004059</name>
</gene>